<keyword evidence="5" id="KW-0645">Protease</keyword>
<dbReference type="InterPro" id="IPR009003">
    <property type="entry name" value="Peptidase_S1_PA"/>
</dbReference>
<dbReference type="InterPro" id="IPR018114">
    <property type="entry name" value="TRYPSIN_HIS"/>
</dbReference>
<dbReference type="PROSITE" id="PS50240">
    <property type="entry name" value="TRYPSIN_DOM"/>
    <property type="match status" value="1"/>
</dbReference>
<feature type="domain" description="Peptidase S1" evidence="2">
    <location>
        <begin position="173"/>
        <end position="414"/>
    </location>
</feature>
<dbReference type="InterPro" id="IPR001254">
    <property type="entry name" value="Trypsin_dom"/>
</dbReference>
<evidence type="ECO:0000313" key="3">
    <source>
        <dbReference type="EMBL" id="JAG07881.1"/>
    </source>
</evidence>
<dbReference type="GO" id="GO:0006508">
    <property type="term" value="P:proteolysis"/>
    <property type="evidence" value="ECO:0007669"/>
    <property type="project" value="UniProtKB-KW"/>
</dbReference>
<evidence type="ECO:0000313" key="5">
    <source>
        <dbReference type="EMBL" id="JAG39209.1"/>
    </source>
</evidence>
<dbReference type="Pfam" id="PF00089">
    <property type="entry name" value="Trypsin"/>
    <property type="match status" value="1"/>
</dbReference>
<dbReference type="EMBL" id="GBHO01004395">
    <property type="protein sequence ID" value="JAG39209.1"/>
    <property type="molecule type" value="Transcribed_RNA"/>
</dbReference>
<dbReference type="InterPro" id="IPR043504">
    <property type="entry name" value="Peptidase_S1_PA_chymotrypsin"/>
</dbReference>
<evidence type="ECO:0000256" key="1">
    <source>
        <dbReference type="ARBA" id="ARBA00023157"/>
    </source>
</evidence>
<dbReference type="PANTHER" id="PTHR24252:SF7">
    <property type="entry name" value="HYALIN"/>
    <property type="match status" value="1"/>
</dbReference>
<feature type="non-terminal residue" evidence="5">
    <location>
        <position position="1"/>
    </location>
</feature>
<dbReference type="CDD" id="cd00190">
    <property type="entry name" value="Tryp_SPc"/>
    <property type="match status" value="1"/>
</dbReference>
<dbReference type="InterPro" id="IPR001314">
    <property type="entry name" value="Peptidase_S1A"/>
</dbReference>
<gene>
    <name evidence="5" type="primary">SP34_3</name>
    <name evidence="4" type="synonym">SP34_2</name>
    <name evidence="3" type="synonym">SP34_5</name>
    <name evidence="4" type="ORF">CM83_72073</name>
    <name evidence="5" type="ORF">CM83_72074</name>
    <name evidence="3" type="ORF">CM83_72082</name>
</gene>
<dbReference type="EMBL" id="GBHO01035723">
    <property type="protein sequence ID" value="JAG07881.1"/>
    <property type="molecule type" value="Transcribed_RNA"/>
</dbReference>
<dbReference type="EMBL" id="GBHO01026150">
    <property type="protein sequence ID" value="JAG17454.1"/>
    <property type="molecule type" value="Transcribed_RNA"/>
</dbReference>
<accession>A0A0A9Z411</accession>
<dbReference type="SUPFAM" id="SSF50494">
    <property type="entry name" value="Trypsin-like serine proteases"/>
    <property type="match status" value="1"/>
</dbReference>
<keyword evidence="5" id="KW-0378">Hydrolase</keyword>
<organism evidence="5">
    <name type="scientific">Lygus hesperus</name>
    <name type="common">Western plant bug</name>
    <dbReference type="NCBI Taxonomy" id="30085"/>
    <lineage>
        <taxon>Eukaryota</taxon>
        <taxon>Metazoa</taxon>
        <taxon>Ecdysozoa</taxon>
        <taxon>Arthropoda</taxon>
        <taxon>Hexapoda</taxon>
        <taxon>Insecta</taxon>
        <taxon>Pterygota</taxon>
        <taxon>Neoptera</taxon>
        <taxon>Paraneoptera</taxon>
        <taxon>Hemiptera</taxon>
        <taxon>Heteroptera</taxon>
        <taxon>Panheteroptera</taxon>
        <taxon>Cimicomorpha</taxon>
        <taxon>Miridae</taxon>
        <taxon>Mirini</taxon>
        <taxon>Lygus</taxon>
    </lineage>
</organism>
<evidence type="ECO:0000259" key="2">
    <source>
        <dbReference type="PROSITE" id="PS50240"/>
    </source>
</evidence>
<dbReference type="PROSITE" id="PS00134">
    <property type="entry name" value="TRYPSIN_HIS"/>
    <property type="match status" value="1"/>
</dbReference>
<dbReference type="SMART" id="SM00020">
    <property type="entry name" value="Tryp_SPc"/>
    <property type="match status" value="1"/>
</dbReference>
<keyword evidence="1" id="KW-1015">Disulfide bond</keyword>
<dbReference type="AlphaFoldDB" id="A0A0A9Z411"/>
<dbReference type="GO" id="GO:0004252">
    <property type="term" value="F:serine-type endopeptidase activity"/>
    <property type="evidence" value="ECO:0007669"/>
    <property type="project" value="InterPro"/>
</dbReference>
<dbReference type="PANTHER" id="PTHR24252">
    <property type="entry name" value="ACROSIN-RELATED"/>
    <property type="match status" value="1"/>
</dbReference>
<dbReference type="Gene3D" id="2.40.10.10">
    <property type="entry name" value="Trypsin-like serine proteases"/>
    <property type="match status" value="1"/>
</dbReference>
<reference evidence="5" key="2">
    <citation type="submission" date="2014-07" db="EMBL/GenBank/DDBJ databases">
        <authorList>
            <person name="Hull J."/>
        </authorList>
    </citation>
    <scope>NUCLEOTIDE SEQUENCE</scope>
</reference>
<dbReference type="PRINTS" id="PR00722">
    <property type="entry name" value="CHYMOTRYPSIN"/>
</dbReference>
<protein>
    <submittedName>
        <fullName evidence="5">Venom serine protease 34</fullName>
    </submittedName>
</protein>
<sequence>SFHGGSWSVHFTSSVLISNAMKMYGSSSSTTVMNALGFLSWILSGAMTGGQNVRCDRRTYVRPDTEDMFSYTYRGLTSYTWCFTTARDYEVTLNCPEVQMTKFTGYCRDTLNVTTTRNIRDGRVYCDPFQVRGSTVIMKLFSMDGRGNFKCYFKSRRIGNCECGYRGDSRMKITQGTPAGPHEFPSMAGLIDAQARMVRCGAFLIQERLALTAAHCVVNLETFQPLDANNYGLLVGAYQISQAGNTSSAMLYRIRRFVPNTNFRNQGFYDIALIETTITMWFGKNVGPACLPYKFSEHLYGEDVIIAGWGHTEFGGSESDVLLKGVVKIQNDNSCENVPAYNGRYSRETMICTLDDGTDQCQHDSGGPVYYIDPDTGLYFGLAVTNGGVGCGGKFPSYSARVFTYLGWISANYPNAPFCAVP</sequence>
<proteinExistence type="predicted"/>
<name>A0A0A9Z411_LYGHE</name>
<reference evidence="5" key="1">
    <citation type="journal article" date="2014" name="PLoS ONE">
        <title>Transcriptome-Based Identification of ABC Transporters in the Western Tarnished Plant Bug Lygus hesperus.</title>
        <authorList>
            <person name="Hull J.J."/>
            <person name="Chaney K."/>
            <person name="Geib S.M."/>
            <person name="Fabrick J.A."/>
            <person name="Brent C.S."/>
            <person name="Walsh D."/>
            <person name="Lavine L.C."/>
        </authorList>
    </citation>
    <scope>NUCLEOTIDE SEQUENCE</scope>
</reference>
<evidence type="ECO:0000313" key="4">
    <source>
        <dbReference type="EMBL" id="JAG17454.1"/>
    </source>
</evidence>